<dbReference type="EC" id="6.1.1.12" evidence="3"/>
<dbReference type="InterPro" id="IPR006195">
    <property type="entry name" value="aa-tRNA-synth_II"/>
</dbReference>
<organism evidence="14 15">
    <name type="scientific">Arabidopsis thaliana</name>
    <name type="common">Mouse-ear cress</name>
    <dbReference type="NCBI Taxonomy" id="3702"/>
    <lineage>
        <taxon>Eukaryota</taxon>
        <taxon>Viridiplantae</taxon>
        <taxon>Streptophyta</taxon>
        <taxon>Embryophyta</taxon>
        <taxon>Tracheophyta</taxon>
        <taxon>Spermatophyta</taxon>
        <taxon>Magnoliopsida</taxon>
        <taxon>eudicotyledons</taxon>
        <taxon>Gunneridae</taxon>
        <taxon>Pentapetalae</taxon>
        <taxon>rosids</taxon>
        <taxon>malvids</taxon>
        <taxon>Brassicales</taxon>
        <taxon>Brassicaceae</taxon>
        <taxon>Camelineae</taxon>
        <taxon>Arabidopsis</taxon>
    </lineage>
</organism>
<dbReference type="AlphaFoldDB" id="A0A5S9XGK8"/>
<keyword evidence="6" id="KW-0547">Nucleotide-binding</keyword>
<dbReference type="PANTHER" id="PTHR43450">
    <property type="entry name" value="ASPARTYL-TRNA SYNTHETASE"/>
    <property type="match status" value="1"/>
</dbReference>
<dbReference type="GO" id="GO:0004815">
    <property type="term" value="F:aspartate-tRNA ligase activity"/>
    <property type="evidence" value="ECO:0007669"/>
    <property type="project" value="UniProtKB-EC"/>
</dbReference>
<evidence type="ECO:0000313" key="14">
    <source>
        <dbReference type="EMBL" id="CAA0383982.1"/>
    </source>
</evidence>
<gene>
    <name evidence="14" type="ORF">C24_LOCUS14178</name>
</gene>
<dbReference type="CDD" id="cd04320">
    <property type="entry name" value="AspRS_cyto_N"/>
    <property type="match status" value="1"/>
</dbReference>
<dbReference type="PROSITE" id="PS50862">
    <property type="entry name" value="AA_TRNA_LIGASE_II"/>
    <property type="match status" value="1"/>
</dbReference>
<comment type="catalytic activity">
    <reaction evidence="11">
        <text>tRNA(Asp) + L-aspartate + ATP = L-aspartyl-tRNA(Asp) + AMP + diphosphate</text>
        <dbReference type="Rhea" id="RHEA:19649"/>
        <dbReference type="Rhea" id="RHEA-COMP:9660"/>
        <dbReference type="Rhea" id="RHEA-COMP:9678"/>
        <dbReference type="ChEBI" id="CHEBI:29991"/>
        <dbReference type="ChEBI" id="CHEBI:30616"/>
        <dbReference type="ChEBI" id="CHEBI:33019"/>
        <dbReference type="ChEBI" id="CHEBI:78442"/>
        <dbReference type="ChEBI" id="CHEBI:78516"/>
        <dbReference type="ChEBI" id="CHEBI:456215"/>
        <dbReference type="EC" id="6.1.1.12"/>
    </reaction>
</comment>
<evidence type="ECO:0000256" key="12">
    <source>
        <dbReference type="SAM" id="Coils"/>
    </source>
</evidence>
<evidence type="ECO:0000256" key="1">
    <source>
        <dbReference type="ARBA" id="ARBA00004496"/>
    </source>
</evidence>
<evidence type="ECO:0000256" key="2">
    <source>
        <dbReference type="ARBA" id="ARBA00005312"/>
    </source>
</evidence>
<dbReference type="EMBL" id="CACSHJ010000089">
    <property type="protein sequence ID" value="CAA0383982.1"/>
    <property type="molecule type" value="Genomic_DNA"/>
</dbReference>
<comment type="subcellular location">
    <subcellularLocation>
        <location evidence="1">Cytoplasm</location>
    </subcellularLocation>
</comment>
<dbReference type="SUPFAM" id="SSF55681">
    <property type="entry name" value="Class II aaRS and biotin synthetases"/>
    <property type="match status" value="1"/>
</dbReference>
<feature type="domain" description="Aminoacyl-transfer RNA synthetases class-II family profile" evidence="13">
    <location>
        <begin position="221"/>
        <end position="535"/>
    </location>
</feature>
<evidence type="ECO:0000259" key="13">
    <source>
        <dbReference type="PROSITE" id="PS50862"/>
    </source>
</evidence>
<dbReference type="Pfam" id="PF01336">
    <property type="entry name" value="tRNA_anti-codon"/>
    <property type="match status" value="1"/>
</dbReference>
<dbReference type="Gene3D" id="3.30.930.10">
    <property type="entry name" value="Bira Bifunctional Protein, Domain 2"/>
    <property type="match status" value="2"/>
</dbReference>
<keyword evidence="12" id="KW-0175">Coiled coil</keyword>
<reference evidence="14 15" key="1">
    <citation type="submission" date="2019-12" db="EMBL/GenBank/DDBJ databases">
        <authorList>
            <person name="Jiao W.-B."/>
            <person name="Schneeberger K."/>
        </authorList>
    </citation>
    <scope>NUCLEOTIDE SEQUENCE [LARGE SCALE GENOMIC DNA]</scope>
    <source>
        <strain evidence="15">cv. C24</strain>
    </source>
</reference>
<keyword evidence="4" id="KW-0963">Cytoplasm</keyword>
<keyword evidence="9" id="KW-0030">Aminoacyl-tRNA synthetase</keyword>
<evidence type="ECO:0000256" key="4">
    <source>
        <dbReference type="ARBA" id="ARBA00022490"/>
    </source>
</evidence>
<keyword evidence="5" id="KW-0436">Ligase</keyword>
<dbReference type="ExpressionAtlas" id="A0A5S9XGK8">
    <property type="expression patterns" value="baseline and differential"/>
</dbReference>
<evidence type="ECO:0000256" key="10">
    <source>
        <dbReference type="ARBA" id="ARBA00033155"/>
    </source>
</evidence>
<keyword evidence="7" id="KW-0067">ATP-binding</keyword>
<dbReference type="Proteomes" id="UP000434276">
    <property type="component" value="Unassembled WGS sequence"/>
</dbReference>
<dbReference type="GO" id="GO:0006422">
    <property type="term" value="P:aspartyl-tRNA aminoacylation"/>
    <property type="evidence" value="ECO:0007669"/>
    <property type="project" value="InterPro"/>
</dbReference>
<protein>
    <recommendedName>
        <fullName evidence="3">aspartate--tRNA ligase</fullName>
        <ecNumber evidence="3">6.1.1.12</ecNumber>
    </recommendedName>
    <alternativeName>
        <fullName evidence="10">Aspartyl-tRNA synthetase</fullName>
    </alternativeName>
</protein>
<evidence type="ECO:0000256" key="5">
    <source>
        <dbReference type="ARBA" id="ARBA00022598"/>
    </source>
</evidence>
<name>A0A5S9XGK8_ARATH</name>
<dbReference type="PANTHER" id="PTHR43450:SF8">
    <property type="entry name" value="ASPARTATE--TRNA LIGASE 1, CYTOPLASMIC"/>
    <property type="match status" value="1"/>
</dbReference>
<dbReference type="InterPro" id="IPR002312">
    <property type="entry name" value="Asp/Asn-tRNA-synth_IIb"/>
</dbReference>
<dbReference type="InterPro" id="IPR004364">
    <property type="entry name" value="Aa-tRNA-synt_II"/>
</dbReference>
<sequence>MEVLEESKISKKEAKKRAAKLEKLLRKQEREEASSSSLSLEEDESFSSNYGDVTTNELQWAVEGKELTDVSNLVEEIVGSEVSIRGRVHKNRLVGTKLFVILRESGFTVQCVVEETRVGANMIKFVKQLSRESVVELIGVVSHPKKPLTGTTQQVEIHVRKMYCLSRSLLNLPLVVEDAARSESDIEKSGKDGKQAARVLQDTRLNNRVLDIRTPANQAIFRIQCQVQIAFREFLLSKGFLEIHTPKLMAGSSEGGSAVFRLDYKGQPACLAQSPQLISRWRYVVTCDASLRLVLFSELKTPSLIDTCVNSLVLMRRWRFDFTTLSANNISCLVQIMDLVGELFPFIFTKIEERCPKELESVRKQYPFQSLKFLPQTLRLSFAEGIQMLKEAGEEVDPLGDLNTESERKLGQLVLEKYKTEFYMLHRYPSAVRPFYTMPYENDSNYSNSFDVFIRGEEIMSGAQRIHDPELLEKRARECGIDVKTISTYIDAVRYGAPPHGGFGVGLERVVMLLCALNNIRKTSLFPRDSQRLTP</sequence>
<dbReference type="GO" id="GO:0003676">
    <property type="term" value="F:nucleic acid binding"/>
    <property type="evidence" value="ECO:0007669"/>
    <property type="project" value="InterPro"/>
</dbReference>
<comment type="similarity">
    <text evidence="2">Belongs to the class-II aminoacyl-tRNA synthetase family. Type 2 subfamily.</text>
</comment>
<evidence type="ECO:0000256" key="8">
    <source>
        <dbReference type="ARBA" id="ARBA00022917"/>
    </source>
</evidence>
<evidence type="ECO:0000256" key="11">
    <source>
        <dbReference type="ARBA" id="ARBA00047904"/>
    </source>
</evidence>
<dbReference type="Gene3D" id="2.40.50.140">
    <property type="entry name" value="Nucleic acid-binding proteins"/>
    <property type="match status" value="1"/>
</dbReference>
<dbReference type="InterPro" id="IPR012340">
    <property type="entry name" value="NA-bd_OB-fold"/>
</dbReference>
<dbReference type="InterPro" id="IPR004523">
    <property type="entry name" value="Asp-tRNA_synthase_2"/>
</dbReference>
<accession>A0A5S9XGK8</accession>
<dbReference type="InterPro" id="IPR004365">
    <property type="entry name" value="NA-bd_OB_tRNA"/>
</dbReference>
<keyword evidence="8" id="KW-0648">Protein biosynthesis</keyword>
<evidence type="ECO:0000256" key="6">
    <source>
        <dbReference type="ARBA" id="ARBA00022741"/>
    </source>
</evidence>
<feature type="coiled-coil region" evidence="12">
    <location>
        <begin position="4"/>
        <end position="31"/>
    </location>
</feature>
<dbReference type="OrthoDB" id="372395at2759"/>
<dbReference type="PRINTS" id="PR01042">
    <property type="entry name" value="TRNASYNTHASP"/>
</dbReference>
<evidence type="ECO:0000313" key="15">
    <source>
        <dbReference type="Proteomes" id="UP000434276"/>
    </source>
</evidence>
<dbReference type="GO" id="GO:0005737">
    <property type="term" value="C:cytoplasm"/>
    <property type="evidence" value="ECO:0007669"/>
    <property type="project" value="UniProtKB-SubCell"/>
</dbReference>
<evidence type="ECO:0000256" key="3">
    <source>
        <dbReference type="ARBA" id="ARBA00012841"/>
    </source>
</evidence>
<evidence type="ECO:0000256" key="9">
    <source>
        <dbReference type="ARBA" id="ARBA00023146"/>
    </source>
</evidence>
<dbReference type="Pfam" id="PF00152">
    <property type="entry name" value="tRNA-synt_2"/>
    <property type="match status" value="2"/>
</dbReference>
<proteinExistence type="inferred from homology"/>
<dbReference type="InterPro" id="IPR045864">
    <property type="entry name" value="aa-tRNA-synth_II/BPL/LPL"/>
</dbReference>
<dbReference type="GO" id="GO:0005524">
    <property type="term" value="F:ATP binding"/>
    <property type="evidence" value="ECO:0007669"/>
    <property type="project" value="UniProtKB-KW"/>
</dbReference>
<dbReference type="SUPFAM" id="SSF50249">
    <property type="entry name" value="Nucleic acid-binding proteins"/>
    <property type="match status" value="1"/>
</dbReference>
<evidence type="ECO:0000256" key="7">
    <source>
        <dbReference type="ARBA" id="ARBA00022840"/>
    </source>
</evidence>